<accession>A0A378N846</accession>
<dbReference type="GO" id="GO:0050660">
    <property type="term" value="F:flavin adenine dinucleotide binding"/>
    <property type="evidence" value="ECO:0007669"/>
    <property type="project" value="InterPro"/>
</dbReference>
<dbReference type="AlphaFoldDB" id="A0A378N846"/>
<gene>
    <name evidence="7" type="primary">gor_3</name>
    <name evidence="7" type="ORF">NCTC10638_03801</name>
</gene>
<comment type="cofactor">
    <cofactor evidence="1">
        <name>FAD</name>
        <dbReference type="ChEBI" id="CHEBI:57692"/>
    </cofactor>
</comment>
<evidence type="ECO:0000256" key="2">
    <source>
        <dbReference type="ARBA" id="ARBA00007532"/>
    </source>
</evidence>
<keyword evidence="5" id="KW-0676">Redox-active center</keyword>
<dbReference type="EC" id="1.8.1.7" evidence="7"/>
<evidence type="ECO:0000256" key="3">
    <source>
        <dbReference type="ARBA" id="ARBA00023002"/>
    </source>
</evidence>
<dbReference type="Proteomes" id="UP000254802">
    <property type="component" value="Unassembled WGS sequence"/>
</dbReference>
<proteinExistence type="inferred from homology"/>
<dbReference type="STRING" id="75985.WC39_03825"/>
<name>A0A378N846_MANHA</name>
<dbReference type="PANTHER" id="PTHR42737:SF2">
    <property type="entry name" value="GLUTATHIONE REDUCTASE"/>
    <property type="match status" value="1"/>
</dbReference>
<evidence type="ECO:0000256" key="5">
    <source>
        <dbReference type="ARBA" id="ARBA00023284"/>
    </source>
</evidence>
<dbReference type="GO" id="GO:0045454">
    <property type="term" value="P:cell redox homeostasis"/>
    <property type="evidence" value="ECO:0007669"/>
    <property type="project" value="InterPro"/>
</dbReference>
<dbReference type="PANTHER" id="PTHR42737">
    <property type="entry name" value="GLUTATHIONE REDUCTASE"/>
    <property type="match status" value="1"/>
</dbReference>
<keyword evidence="3 7" id="KW-0560">Oxidoreductase</keyword>
<dbReference type="GO" id="GO:0004362">
    <property type="term" value="F:glutathione-disulfide reductase (NADPH) activity"/>
    <property type="evidence" value="ECO:0007669"/>
    <property type="project" value="UniProtKB-EC"/>
</dbReference>
<reference evidence="7 8" key="1">
    <citation type="submission" date="2018-06" db="EMBL/GenBank/DDBJ databases">
        <authorList>
            <consortium name="Pathogen Informatics"/>
            <person name="Doyle S."/>
        </authorList>
    </citation>
    <scope>NUCLEOTIDE SEQUENCE [LARGE SCALE GENOMIC DNA]</scope>
    <source>
        <strain evidence="7 8">NCTC10638</strain>
    </source>
</reference>
<organism evidence="7 8">
    <name type="scientific">Mannheimia haemolytica</name>
    <name type="common">Pasteurella haemolytica</name>
    <dbReference type="NCBI Taxonomy" id="75985"/>
    <lineage>
        <taxon>Bacteria</taxon>
        <taxon>Pseudomonadati</taxon>
        <taxon>Pseudomonadota</taxon>
        <taxon>Gammaproteobacteria</taxon>
        <taxon>Pasteurellales</taxon>
        <taxon>Pasteurellaceae</taxon>
        <taxon>Mannheimia</taxon>
    </lineage>
</organism>
<dbReference type="Gene3D" id="3.50.50.60">
    <property type="entry name" value="FAD/NAD(P)-binding domain"/>
    <property type="match status" value="1"/>
</dbReference>
<dbReference type="Pfam" id="PF07992">
    <property type="entry name" value="Pyr_redox_2"/>
    <property type="match status" value="1"/>
</dbReference>
<evidence type="ECO:0000313" key="7">
    <source>
        <dbReference type="EMBL" id="STY64612.1"/>
    </source>
</evidence>
<evidence type="ECO:0000256" key="4">
    <source>
        <dbReference type="ARBA" id="ARBA00023157"/>
    </source>
</evidence>
<protein>
    <submittedName>
        <fullName evidence="7">Glutathione reductase</fullName>
        <ecNumber evidence="7">1.8.1.7</ecNumber>
    </submittedName>
</protein>
<keyword evidence="4" id="KW-1015">Disulfide bond</keyword>
<dbReference type="InterPro" id="IPR023753">
    <property type="entry name" value="FAD/NAD-binding_dom"/>
</dbReference>
<evidence type="ECO:0000256" key="1">
    <source>
        <dbReference type="ARBA" id="ARBA00001974"/>
    </source>
</evidence>
<dbReference type="InterPro" id="IPR036188">
    <property type="entry name" value="FAD/NAD-bd_sf"/>
</dbReference>
<dbReference type="EMBL" id="UGPN01000002">
    <property type="protein sequence ID" value="STY64612.1"/>
    <property type="molecule type" value="Genomic_DNA"/>
</dbReference>
<dbReference type="GO" id="GO:0034599">
    <property type="term" value="P:cellular response to oxidative stress"/>
    <property type="evidence" value="ECO:0007669"/>
    <property type="project" value="TreeGrafter"/>
</dbReference>
<evidence type="ECO:0000259" key="6">
    <source>
        <dbReference type="Pfam" id="PF07992"/>
    </source>
</evidence>
<sequence length="140" mass="15106">MCTKKVMFYGAQVAEAINHYAPDYGFDITVNNFDYAKLVESRQAYIGRIHTSYGNVLAKNNVDVLNGFARFKDAKTLEVSYADGSVEEVTADHILIATGGRPTVPNVKGAEYGITSDGVFALDALPKSVAIVGQGILQLN</sequence>
<dbReference type="InterPro" id="IPR046952">
    <property type="entry name" value="GSHR/TRXR-like"/>
</dbReference>
<dbReference type="GO" id="GO:0005829">
    <property type="term" value="C:cytosol"/>
    <property type="evidence" value="ECO:0007669"/>
    <property type="project" value="TreeGrafter"/>
</dbReference>
<feature type="domain" description="FAD/NAD(P)-binding" evidence="6">
    <location>
        <begin position="34"/>
        <end position="136"/>
    </location>
</feature>
<dbReference type="GO" id="GO:0006749">
    <property type="term" value="P:glutathione metabolic process"/>
    <property type="evidence" value="ECO:0007669"/>
    <property type="project" value="TreeGrafter"/>
</dbReference>
<dbReference type="SUPFAM" id="SSF51905">
    <property type="entry name" value="FAD/NAD(P)-binding domain"/>
    <property type="match status" value="1"/>
</dbReference>
<comment type="similarity">
    <text evidence="2">Belongs to the class-I pyridine nucleotide-disulfide oxidoreductase family.</text>
</comment>
<evidence type="ECO:0000313" key="8">
    <source>
        <dbReference type="Proteomes" id="UP000254802"/>
    </source>
</evidence>